<name>A0ABX6T2K0_9SPHN</name>
<dbReference type="RefSeq" id="WP_187715451.1">
    <property type="nucleotide sequence ID" value="NZ_BAABJC010000001.1"/>
</dbReference>
<organism evidence="8 9">
    <name type="scientific">Sphingomonas daechungensis</name>
    <dbReference type="NCBI Taxonomy" id="1176646"/>
    <lineage>
        <taxon>Bacteria</taxon>
        <taxon>Pseudomonadati</taxon>
        <taxon>Pseudomonadota</taxon>
        <taxon>Alphaproteobacteria</taxon>
        <taxon>Sphingomonadales</taxon>
        <taxon>Sphingomonadaceae</taxon>
        <taxon>Sphingomonas</taxon>
    </lineage>
</organism>
<evidence type="ECO:0000256" key="1">
    <source>
        <dbReference type="ARBA" id="ARBA00001954"/>
    </source>
</evidence>
<evidence type="ECO:0000313" key="8">
    <source>
        <dbReference type="EMBL" id="QNP44029.1"/>
    </source>
</evidence>
<comment type="similarity">
    <text evidence="2">Belongs to the biopterin-dependent aromatic amino acid hydroxylase family.</text>
</comment>
<dbReference type="Gene3D" id="1.10.800.10">
    <property type="entry name" value="Aromatic amino acid hydroxylase"/>
    <property type="match status" value="1"/>
</dbReference>
<evidence type="ECO:0000256" key="6">
    <source>
        <dbReference type="ARBA" id="ARBA00023033"/>
    </source>
</evidence>
<evidence type="ECO:0000259" key="7">
    <source>
        <dbReference type="PROSITE" id="PS51410"/>
    </source>
</evidence>
<evidence type="ECO:0000256" key="4">
    <source>
        <dbReference type="ARBA" id="ARBA00023002"/>
    </source>
</evidence>
<evidence type="ECO:0000256" key="2">
    <source>
        <dbReference type="ARBA" id="ARBA00009712"/>
    </source>
</evidence>
<dbReference type="Proteomes" id="UP000516134">
    <property type="component" value="Chromosome"/>
</dbReference>
<dbReference type="PRINTS" id="PR00372">
    <property type="entry name" value="FYWHYDRXLASE"/>
</dbReference>
<dbReference type="Pfam" id="PF00351">
    <property type="entry name" value="Biopterin_H"/>
    <property type="match status" value="1"/>
</dbReference>
<protein>
    <submittedName>
        <fullName evidence="8">Phenylalanine 4-monooxygenase</fullName>
    </submittedName>
</protein>
<dbReference type="PANTHER" id="PTHR11473:SF24">
    <property type="entry name" value="PHENYLALANINE-4-HYDROXYLASE"/>
    <property type="match status" value="1"/>
</dbReference>
<comment type="cofactor">
    <cofactor evidence="1">
        <name>Fe(2+)</name>
        <dbReference type="ChEBI" id="CHEBI:29033"/>
    </cofactor>
</comment>
<dbReference type="SUPFAM" id="SSF56534">
    <property type="entry name" value="Aromatic aminoacid monoxygenases, catalytic and oligomerization domains"/>
    <property type="match status" value="1"/>
</dbReference>
<keyword evidence="5" id="KW-0408">Iron</keyword>
<sequence>MLQETISEDQPAKHWQDYVVPQCWEAFTNDDHAVWDLLFARQVELLGSRVVSPFLDGIDLLRLSHPGVPDVEGLNAILTPRTGWRVVAVPGLVPDDIFFAMLAERVFPVGNFIRTRAQLDYLEAPDCFHDMFGHIPMLAHHDFAEMAEHMGRLGTIACAAGHGERAARLYWHTVEFGLARENGELKILGAGLASSFGEAHFSLESDEVERLPFSIERAVRTAYKHDAFQPRYLVSQSLDETVADVLAMDQERLVSDEG</sequence>
<evidence type="ECO:0000256" key="5">
    <source>
        <dbReference type="ARBA" id="ARBA00023004"/>
    </source>
</evidence>
<gene>
    <name evidence="8" type="ORF">H9L15_05450</name>
</gene>
<dbReference type="PANTHER" id="PTHR11473">
    <property type="entry name" value="AROMATIC AMINO ACID HYDROXYLASE"/>
    <property type="match status" value="1"/>
</dbReference>
<evidence type="ECO:0000256" key="3">
    <source>
        <dbReference type="ARBA" id="ARBA00022723"/>
    </source>
</evidence>
<dbReference type="InterPro" id="IPR036951">
    <property type="entry name" value="ArAA_hydroxylase_sf"/>
</dbReference>
<reference evidence="8 9" key="1">
    <citation type="submission" date="2020-08" db="EMBL/GenBank/DDBJ databases">
        <title>Genome sequence of Sphingomonas daechungensis KACC 18115T.</title>
        <authorList>
            <person name="Hyun D.-W."/>
            <person name="Bae J.-W."/>
        </authorList>
    </citation>
    <scope>NUCLEOTIDE SEQUENCE [LARGE SCALE GENOMIC DNA]</scope>
    <source>
        <strain evidence="8 9">KACC 18115</strain>
    </source>
</reference>
<dbReference type="InterPro" id="IPR036329">
    <property type="entry name" value="Aro-AA_hydroxylase_C_sf"/>
</dbReference>
<dbReference type="PROSITE" id="PS51410">
    <property type="entry name" value="BH4_AAA_HYDROXYL_2"/>
    <property type="match status" value="1"/>
</dbReference>
<dbReference type="InterPro" id="IPR019774">
    <property type="entry name" value="Aromatic-AA_hydroxylase_C"/>
</dbReference>
<evidence type="ECO:0000313" key="9">
    <source>
        <dbReference type="Proteomes" id="UP000516134"/>
    </source>
</evidence>
<keyword evidence="3" id="KW-0479">Metal-binding</keyword>
<keyword evidence="9" id="KW-1185">Reference proteome</keyword>
<accession>A0ABX6T2K0</accession>
<keyword evidence="4" id="KW-0560">Oxidoreductase</keyword>
<keyword evidence="6" id="KW-0503">Monooxygenase</keyword>
<dbReference type="InterPro" id="IPR001273">
    <property type="entry name" value="ArAA_hydroxylase"/>
</dbReference>
<feature type="domain" description="Biopterin-dependent aromatic amino acid hydroxylase family profile" evidence="7">
    <location>
        <begin position="1"/>
        <end position="258"/>
    </location>
</feature>
<proteinExistence type="inferred from homology"/>
<dbReference type="EMBL" id="CP060780">
    <property type="protein sequence ID" value="QNP44029.1"/>
    <property type="molecule type" value="Genomic_DNA"/>
</dbReference>